<reference evidence="1 2" key="2">
    <citation type="submission" date="2019-02" db="EMBL/GenBank/DDBJ databases">
        <title>'Lichenibacterium ramalinii' gen. nov. sp. nov., 'Lichenibacterium minor' gen. nov. sp. nov.</title>
        <authorList>
            <person name="Pankratov T."/>
        </authorList>
    </citation>
    <scope>NUCLEOTIDE SEQUENCE [LARGE SCALE GENOMIC DNA]</scope>
    <source>
        <strain evidence="1 2">RmlP001</strain>
    </source>
</reference>
<gene>
    <name evidence="1" type="ORF">D3272_17575</name>
</gene>
<sequence>MAQNNGRGAVALIAGGILAVTASVTMLNDAHAAEAGLRRPAHRAAATHARPVRAAAARPLTIRRRAAVAPVGVAGGPGFYGDEYLVRQHAWNDPRLYYFGPFRTGGQTFYGDQAGNPITRGNAGLGQIAGYGGARGGYGGPHFDAVGGFHYGPGPDYKVDNDYASGSLSRPDYGDIEPSYPSVSSRVASLNSGVVPHTTDPVMDRATGRKLQAEGRSTASFEQAKAEFAAPMRRQAPVEAGFANGGLGSMGFQMGTGEF</sequence>
<dbReference type="RefSeq" id="WP_129220522.1">
    <property type="nucleotide sequence ID" value="NZ_QYBC01000015.1"/>
</dbReference>
<dbReference type="EMBL" id="QYBC01000015">
    <property type="protein sequence ID" value="RYB03234.1"/>
    <property type="molecule type" value="Genomic_DNA"/>
</dbReference>
<organism evidence="1 2">
    <name type="scientific">Lichenibacterium ramalinae</name>
    <dbReference type="NCBI Taxonomy" id="2316527"/>
    <lineage>
        <taxon>Bacteria</taxon>
        <taxon>Pseudomonadati</taxon>
        <taxon>Pseudomonadota</taxon>
        <taxon>Alphaproteobacteria</taxon>
        <taxon>Hyphomicrobiales</taxon>
        <taxon>Lichenihabitantaceae</taxon>
        <taxon>Lichenibacterium</taxon>
    </lineage>
</organism>
<protein>
    <submittedName>
        <fullName evidence="1">Uncharacterized protein</fullName>
    </submittedName>
</protein>
<evidence type="ECO:0000313" key="1">
    <source>
        <dbReference type="EMBL" id="RYB03234.1"/>
    </source>
</evidence>
<evidence type="ECO:0000313" key="2">
    <source>
        <dbReference type="Proteomes" id="UP000289411"/>
    </source>
</evidence>
<keyword evidence="2" id="KW-1185">Reference proteome</keyword>
<accession>A0A4Q2RBW3</accession>
<dbReference type="OrthoDB" id="9849971at2"/>
<reference evidence="1 2" key="1">
    <citation type="submission" date="2018-09" db="EMBL/GenBank/DDBJ databases">
        <authorList>
            <person name="Grouzdev D.S."/>
            <person name="Krutkina M.S."/>
        </authorList>
    </citation>
    <scope>NUCLEOTIDE SEQUENCE [LARGE SCALE GENOMIC DNA]</scope>
    <source>
        <strain evidence="1 2">RmlP001</strain>
    </source>
</reference>
<proteinExistence type="predicted"/>
<name>A0A4Q2RBW3_9HYPH</name>
<dbReference type="Proteomes" id="UP000289411">
    <property type="component" value="Unassembled WGS sequence"/>
</dbReference>
<comment type="caution">
    <text evidence="1">The sequence shown here is derived from an EMBL/GenBank/DDBJ whole genome shotgun (WGS) entry which is preliminary data.</text>
</comment>
<dbReference type="AlphaFoldDB" id="A0A4Q2RBW3"/>